<name>A0A015IM38_RHIIW</name>
<reference evidence="2 3" key="1">
    <citation type="submission" date="2014-02" db="EMBL/GenBank/DDBJ databases">
        <title>Single nucleus genome sequencing reveals high similarity among nuclei of an endomycorrhizal fungus.</title>
        <authorList>
            <person name="Lin K."/>
            <person name="Geurts R."/>
            <person name="Zhang Z."/>
            <person name="Limpens E."/>
            <person name="Saunders D.G."/>
            <person name="Mu D."/>
            <person name="Pang E."/>
            <person name="Cao H."/>
            <person name="Cha H."/>
            <person name="Lin T."/>
            <person name="Zhou Q."/>
            <person name="Shang Y."/>
            <person name="Li Y."/>
            <person name="Ivanov S."/>
            <person name="Sharma T."/>
            <person name="Velzen R.V."/>
            <person name="Ruijter N.D."/>
            <person name="Aanen D.K."/>
            <person name="Win J."/>
            <person name="Kamoun S."/>
            <person name="Bisseling T."/>
            <person name="Huang S."/>
        </authorList>
    </citation>
    <scope>NUCLEOTIDE SEQUENCE [LARGE SCALE GENOMIC DNA]</scope>
    <source>
        <strain evidence="3">DAOM197198w</strain>
    </source>
</reference>
<dbReference type="InterPro" id="IPR000719">
    <property type="entry name" value="Prot_kinase_dom"/>
</dbReference>
<dbReference type="Pfam" id="PF07714">
    <property type="entry name" value="PK_Tyr_Ser-Thr"/>
    <property type="match status" value="1"/>
</dbReference>
<dbReference type="PROSITE" id="PS50011">
    <property type="entry name" value="PROTEIN_KINASE_DOM"/>
    <property type="match status" value="1"/>
</dbReference>
<dbReference type="SUPFAM" id="SSF56112">
    <property type="entry name" value="Protein kinase-like (PK-like)"/>
    <property type="match status" value="1"/>
</dbReference>
<dbReference type="GO" id="GO:0004672">
    <property type="term" value="F:protein kinase activity"/>
    <property type="evidence" value="ECO:0007669"/>
    <property type="project" value="InterPro"/>
</dbReference>
<dbReference type="SMART" id="SM00220">
    <property type="entry name" value="S_TKc"/>
    <property type="match status" value="1"/>
</dbReference>
<sequence>MSQVDIDCEKCGDRYTFVEDRWCKPCQIDNFEKNLTNWTSGNEIIDNLIQEKNQDIREPNNIILEWIPYNQLNDIKEINNVLYLAIWKDGPLYYCHHKKEYVKSYFWSSSLDNFPIYGISQNPNTKEYFMVFQDDHCEKCGKKYTNVKYKWCESCQINYIEKGFINWTSGNEIVDNFIQEFQLKINDYKDIIIEWIPYDQFDNIKEIRKDGFSTIYSTIWKDGPLYYCLYKKEYKRKLGKKQVALKYIHNSQNITNELLVKGRNSNALPIYGISQNPDTKDYIIVIHDEYCEKCGEEYTNSIHGWRETWCKPCQIDYFEKNFINWTSGNEKVDNFIQDRQLNHVNKSYDPIFEWISYEQFDNIKEIGKNGIITICTAIWKSGPLKYDINKKIYKRDFINQNKKVTLICYNTQDITEFLNKYKEYLKPYRIDNIYGFSQNPDTKDYIIFLQDEYCENCGKEYTNTFYKWCKPCQISNLKKNFTNWTSKNEKIDKFIQEMQSKIDCSYNIIVEWIPYEQFDNIKEIGKNDLFTIYSAIWKNGQLNYDENERIYKRNLKNQNEIVTLKLFNSLNITEEFFNEGNNSEYKDEIYGVSQNPNTKNYIIVIQEKYCENCGKEYTYTFCKLCEPCQISNLKKNFTNWTSKNEKIDKFIQGMQLKVNFYCNIIVEWIPYEQFNNIKKINKDGSITICSAIWKNGQLNYDKYKKIYQRHLINKNQKINLKFYNLQDNVDEFFNEANEYSIEYNNNKIIYGISQSPDTKDYIMVIGNIYCEKCGKILHYTWCKSCQLDYLKKNSINWTSGNKKIDELIQEMQLKINDNSDTIFEWVPYNQFNNIEKIGKGGFSTVYSAIWKDGPLSYHEKFRRRKGNRKFALKYLLNSSQNITDEFLNEIRAYSLNNYENITRIYGLSQNPDTKDYIIVLGFANGGSLYYQLNKNYNKLDWISKLRITLKIIKGLENIHQKQMVHRDFHVGNLLIGNLLVENETMNFLYSRIFISDMGLCGEVSNIKDESKIYGVIPYVAPEVLKSSKSYTQAADIYSLGMVMYFIATGKQPFANCAHDEFLVLNICNGIRPEINESEVPKIYIDIMKKCWDSNPNNRPSAIDLEKLISSFYSDFKVVFKDKEVEKQFKKAEEYRKANPLSIGSNQSTTHPEAYYTSRLLNPFTKNLYSMEVIDFTK</sequence>
<evidence type="ECO:0000313" key="3">
    <source>
        <dbReference type="Proteomes" id="UP000022910"/>
    </source>
</evidence>
<dbReference type="Proteomes" id="UP000022910">
    <property type="component" value="Unassembled WGS sequence"/>
</dbReference>
<dbReference type="HOGENOM" id="CLU_000288_7_8_1"/>
<dbReference type="InterPro" id="IPR011009">
    <property type="entry name" value="Kinase-like_dom_sf"/>
</dbReference>
<dbReference type="PANTHER" id="PTHR23257">
    <property type="entry name" value="SERINE-THREONINE PROTEIN KINASE"/>
    <property type="match status" value="1"/>
</dbReference>
<dbReference type="OrthoDB" id="2341608at2759"/>
<dbReference type="GO" id="GO:0005524">
    <property type="term" value="F:ATP binding"/>
    <property type="evidence" value="ECO:0007669"/>
    <property type="project" value="InterPro"/>
</dbReference>
<accession>A0A015IM38</accession>
<organism evidence="2 3">
    <name type="scientific">Rhizophagus irregularis (strain DAOM 197198w)</name>
    <name type="common">Glomus intraradices</name>
    <dbReference type="NCBI Taxonomy" id="1432141"/>
    <lineage>
        <taxon>Eukaryota</taxon>
        <taxon>Fungi</taxon>
        <taxon>Fungi incertae sedis</taxon>
        <taxon>Mucoromycota</taxon>
        <taxon>Glomeromycotina</taxon>
        <taxon>Glomeromycetes</taxon>
        <taxon>Glomerales</taxon>
        <taxon>Glomeraceae</taxon>
        <taxon>Rhizophagus</taxon>
    </lineage>
</organism>
<dbReference type="AlphaFoldDB" id="A0A015IM38"/>
<protein>
    <submittedName>
        <fullName evidence="2">Kic1p</fullName>
    </submittedName>
</protein>
<keyword evidence="3" id="KW-1185">Reference proteome</keyword>
<comment type="caution">
    <text evidence="2">The sequence shown here is derived from an EMBL/GenBank/DDBJ whole genome shotgun (WGS) entry which is preliminary data.</text>
</comment>
<gene>
    <name evidence="2" type="ORF">RirG_199480</name>
</gene>
<dbReference type="Gene3D" id="1.10.510.10">
    <property type="entry name" value="Transferase(Phosphotransferase) domain 1"/>
    <property type="match status" value="1"/>
</dbReference>
<dbReference type="EMBL" id="JEMT01026954">
    <property type="protein sequence ID" value="EXX58282.1"/>
    <property type="molecule type" value="Genomic_DNA"/>
</dbReference>
<evidence type="ECO:0000259" key="1">
    <source>
        <dbReference type="PROSITE" id="PS50011"/>
    </source>
</evidence>
<proteinExistence type="predicted"/>
<dbReference type="InterPro" id="IPR001245">
    <property type="entry name" value="Ser-Thr/Tyr_kinase_cat_dom"/>
</dbReference>
<evidence type="ECO:0000313" key="2">
    <source>
        <dbReference type="EMBL" id="EXX58282.1"/>
    </source>
</evidence>
<dbReference type="InterPro" id="IPR050167">
    <property type="entry name" value="Ser_Thr_protein_kinase"/>
</dbReference>
<feature type="domain" description="Protein kinase" evidence="1">
    <location>
        <begin position="831"/>
        <end position="1112"/>
    </location>
</feature>